<dbReference type="InterPro" id="IPR009057">
    <property type="entry name" value="Homeodomain-like_sf"/>
</dbReference>
<dbReference type="SMART" id="SM00342">
    <property type="entry name" value="HTH_ARAC"/>
    <property type="match status" value="1"/>
</dbReference>
<organism evidence="6 7">
    <name type="scientific">Paenibacillus arenilitoris</name>
    <dbReference type="NCBI Taxonomy" id="2772299"/>
    <lineage>
        <taxon>Bacteria</taxon>
        <taxon>Bacillati</taxon>
        <taxon>Bacillota</taxon>
        <taxon>Bacilli</taxon>
        <taxon>Bacillales</taxon>
        <taxon>Paenibacillaceae</taxon>
        <taxon>Paenibacillus</taxon>
    </lineage>
</organism>
<evidence type="ECO:0000313" key="7">
    <source>
        <dbReference type="Proteomes" id="UP000632125"/>
    </source>
</evidence>
<dbReference type="GO" id="GO:0003700">
    <property type="term" value="F:DNA-binding transcription factor activity"/>
    <property type="evidence" value="ECO:0007669"/>
    <property type="project" value="InterPro"/>
</dbReference>
<feature type="domain" description="HTH araC/xylS-type" evidence="5">
    <location>
        <begin position="187"/>
        <end position="284"/>
    </location>
</feature>
<dbReference type="InterPro" id="IPR020449">
    <property type="entry name" value="Tscrpt_reg_AraC-type_HTH"/>
</dbReference>
<dbReference type="AlphaFoldDB" id="A0A927H5T7"/>
<dbReference type="GO" id="GO:0043565">
    <property type="term" value="F:sequence-specific DNA binding"/>
    <property type="evidence" value="ECO:0007669"/>
    <property type="project" value="InterPro"/>
</dbReference>
<dbReference type="PANTHER" id="PTHR46796">
    <property type="entry name" value="HTH-TYPE TRANSCRIPTIONAL ACTIVATOR RHAS-RELATED"/>
    <property type="match status" value="1"/>
</dbReference>
<evidence type="ECO:0000313" key="6">
    <source>
        <dbReference type="EMBL" id="MBD2868772.1"/>
    </source>
</evidence>
<evidence type="ECO:0000256" key="4">
    <source>
        <dbReference type="SAM" id="MobiDB-lite"/>
    </source>
</evidence>
<dbReference type="Gene3D" id="1.10.10.60">
    <property type="entry name" value="Homeodomain-like"/>
    <property type="match status" value="2"/>
</dbReference>
<dbReference type="RefSeq" id="WP_190860334.1">
    <property type="nucleotide sequence ID" value="NZ_JACXIY010000012.1"/>
</dbReference>
<dbReference type="InterPro" id="IPR018060">
    <property type="entry name" value="HTH_AraC"/>
</dbReference>
<sequence length="295" mass="32372">MHLGSLFDCSPAVNFASRDAAGPNVQWGPRFIPDWQFFHVVSGEAVLQSGRSRCRISPGECVMLGPGSAHLLATTKETEYYSVHFAFRSDSPVPVHPAYLIREASSAQLAAEPERFRIAIPGAADLELPSRFSIVLAEPLFTRIVKEYAGAHAAYPFALRALIMELLTLVVRTALRSQAEEPAGRIGPALDAIRQQPGRKWTVRELAGLCGYHPGHFSVVFNREVGQNPKHYLIAERTRQAKQALLRGEAIEAIADALGYASIHYFSNNFKKETGLSPSEFRQRPHAANPADGDG</sequence>
<reference evidence="6" key="1">
    <citation type="submission" date="2020-09" db="EMBL/GenBank/DDBJ databases">
        <title>A novel bacterium of genus Paenibacillus, isolated from South China Sea.</title>
        <authorList>
            <person name="Huang H."/>
            <person name="Mo K."/>
            <person name="Hu Y."/>
        </authorList>
    </citation>
    <scope>NUCLEOTIDE SEQUENCE</scope>
    <source>
        <strain evidence="6">IB182493</strain>
    </source>
</reference>
<keyword evidence="2" id="KW-0238">DNA-binding</keyword>
<dbReference type="PANTHER" id="PTHR46796:SF7">
    <property type="entry name" value="ARAC FAMILY TRANSCRIPTIONAL REGULATOR"/>
    <property type="match status" value="1"/>
</dbReference>
<evidence type="ECO:0000256" key="1">
    <source>
        <dbReference type="ARBA" id="ARBA00023015"/>
    </source>
</evidence>
<protein>
    <submittedName>
        <fullName evidence="6">Helix-turn-helix transcriptional regulator</fullName>
    </submittedName>
</protein>
<dbReference type="PROSITE" id="PS01124">
    <property type="entry name" value="HTH_ARAC_FAMILY_2"/>
    <property type="match status" value="1"/>
</dbReference>
<evidence type="ECO:0000259" key="5">
    <source>
        <dbReference type="PROSITE" id="PS01124"/>
    </source>
</evidence>
<comment type="caution">
    <text evidence="6">The sequence shown here is derived from an EMBL/GenBank/DDBJ whole genome shotgun (WGS) entry which is preliminary data.</text>
</comment>
<feature type="region of interest" description="Disordered" evidence="4">
    <location>
        <begin position="274"/>
        <end position="295"/>
    </location>
</feature>
<dbReference type="Pfam" id="PF12833">
    <property type="entry name" value="HTH_18"/>
    <property type="match status" value="1"/>
</dbReference>
<keyword evidence="1" id="KW-0805">Transcription regulation</keyword>
<dbReference type="Proteomes" id="UP000632125">
    <property type="component" value="Unassembled WGS sequence"/>
</dbReference>
<dbReference type="PRINTS" id="PR00032">
    <property type="entry name" value="HTHARAC"/>
</dbReference>
<dbReference type="SUPFAM" id="SSF46689">
    <property type="entry name" value="Homeodomain-like"/>
    <property type="match status" value="2"/>
</dbReference>
<dbReference type="InterPro" id="IPR014710">
    <property type="entry name" value="RmlC-like_jellyroll"/>
</dbReference>
<evidence type="ECO:0000256" key="3">
    <source>
        <dbReference type="ARBA" id="ARBA00023163"/>
    </source>
</evidence>
<dbReference type="InterPro" id="IPR037923">
    <property type="entry name" value="HTH-like"/>
</dbReference>
<keyword evidence="7" id="KW-1185">Reference proteome</keyword>
<name>A0A927H5T7_9BACL</name>
<evidence type="ECO:0000256" key="2">
    <source>
        <dbReference type="ARBA" id="ARBA00023125"/>
    </source>
</evidence>
<dbReference type="EMBL" id="JACXIY010000012">
    <property type="protein sequence ID" value="MBD2868772.1"/>
    <property type="molecule type" value="Genomic_DNA"/>
</dbReference>
<gene>
    <name evidence="6" type="ORF">IDH41_09290</name>
</gene>
<dbReference type="InterPro" id="IPR050204">
    <property type="entry name" value="AraC_XylS_family_regulators"/>
</dbReference>
<keyword evidence="3" id="KW-0804">Transcription</keyword>
<proteinExistence type="predicted"/>
<dbReference type="Gene3D" id="2.60.120.10">
    <property type="entry name" value="Jelly Rolls"/>
    <property type="match status" value="1"/>
</dbReference>
<dbReference type="SUPFAM" id="SSF51215">
    <property type="entry name" value="Regulatory protein AraC"/>
    <property type="match status" value="1"/>
</dbReference>
<accession>A0A927H5T7</accession>